<keyword evidence="3" id="KW-1185">Reference proteome</keyword>
<protein>
    <recommendedName>
        <fullName evidence="4">snRNA-activating protein complex subunit 2</fullName>
    </recommendedName>
</protein>
<name>A0A9D3NX57_9TELE</name>
<accession>A0A9D3NX57</accession>
<dbReference type="GO" id="GO:0009301">
    <property type="term" value="P:snRNA transcription"/>
    <property type="evidence" value="ECO:0007669"/>
    <property type="project" value="InterPro"/>
</dbReference>
<dbReference type="OrthoDB" id="5990578at2759"/>
<organism evidence="2 3">
    <name type="scientific">Hemibagrus wyckioides</name>
    <dbReference type="NCBI Taxonomy" id="337641"/>
    <lineage>
        <taxon>Eukaryota</taxon>
        <taxon>Metazoa</taxon>
        <taxon>Chordata</taxon>
        <taxon>Craniata</taxon>
        <taxon>Vertebrata</taxon>
        <taxon>Euteleostomi</taxon>
        <taxon>Actinopterygii</taxon>
        <taxon>Neopterygii</taxon>
        <taxon>Teleostei</taxon>
        <taxon>Ostariophysi</taxon>
        <taxon>Siluriformes</taxon>
        <taxon>Bagridae</taxon>
        <taxon>Hemibagrus</taxon>
    </lineage>
</organism>
<comment type="caution">
    <text evidence="2">The sequence shown here is derived from an EMBL/GenBank/DDBJ whole genome shotgun (WGS) entry which is preliminary data.</text>
</comment>
<dbReference type="EMBL" id="JAHKSW010000007">
    <property type="protein sequence ID" value="KAG7330181.1"/>
    <property type="molecule type" value="Genomic_DNA"/>
</dbReference>
<feature type="compositionally biased region" description="Polar residues" evidence="1">
    <location>
        <begin position="216"/>
        <end position="230"/>
    </location>
</feature>
<reference evidence="2 3" key="1">
    <citation type="submission" date="2021-06" db="EMBL/GenBank/DDBJ databases">
        <title>Chromosome-level genome assembly of the red-tail catfish (Hemibagrus wyckioides).</title>
        <authorList>
            <person name="Shao F."/>
        </authorList>
    </citation>
    <scope>NUCLEOTIDE SEQUENCE [LARGE SCALE GENOMIC DNA]</scope>
    <source>
        <strain evidence="2">EC202008001</strain>
        <tissue evidence="2">Blood</tissue>
    </source>
</reference>
<dbReference type="PANTHER" id="PTHR15132:SF1">
    <property type="entry name" value="SNRNA-ACTIVATING PROTEIN COMPLEX SUBUNIT 2"/>
    <property type="match status" value="1"/>
</dbReference>
<feature type="compositionally biased region" description="Polar residues" evidence="1">
    <location>
        <begin position="390"/>
        <end position="403"/>
    </location>
</feature>
<proteinExistence type="predicted"/>
<dbReference type="Proteomes" id="UP000824219">
    <property type="component" value="Linkage Group LG07"/>
</dbReference>
<evidence type="ECO:0000313" key="2">
    <source>
        <dbReference type="EMBL" id="KAG7330181.1"/>
    </source>
</evidence>
<dbReference type="GO" id="GO:0016604">
    <property type="term" value="C:nuclear body"/>
    <property type="evidence" value="ECO:0007669"/>
    <property type="project" value="TreeGrafter"/>
</dbReference>
<feature type="compositionally biased region" description="Basic and acidic residues" evidence="1">
    <location>
        <begin position="239"/>
        <end position="249"/>
    </location>
</feature>
<feature type="region of interest" description="Disordered" evidence="1">
    <location>
        <begin position="157"/>
        <end position="300"/>
    </location>
</feature>
<sequence>MLAISFQSRNSFIIHHKLGIMKPPSRRRNIPSRFLEIKKTEPVNRFRPGYNRLEQRSLLLALKQQKRLKTELDFLALRKKVPKWSLLQIQNMIKFLKQCVVKRVYLQVQKQRREEQKNKVPIELWAELAQEMAGNNVETISSAFSQMLVIAATEPCSLNHSDPPRPTDSQSPLASGLRTIPLRPMPKSHTGSPSPVIVVPEQASKTPQLRGKNAATDPSAQTTTVTSPSSVAEEVQSELLEKTEADKDPSTSATPKSLLSQPVSKPTLPVPASSTVSTTVPSLTSDCCQPGKQHESGLSEQVWQHRPLGMKSVVDFEKIYQFISNIVLNKPTRPLTAMESAVFLDLLMSLPEELPLLDCKKLQHHLLQVHAHLNTPAARLSEDQGPAVETSASTREPEQRTTYQHVTGPDISLQSVQSTRKEIVQKGPVTEQVKDTESPLVAEGFAGQSSAIKLSKVRGDWASAGLCPLNPFMVPVAHLKRK</sequence>
<dbReference type="InterPro" id="IPR021281">
    <property type="entry name" value="SNAPC2"/>
</dbReference>
<gene>
    <name evidence="2" type="ORF">KOW79_006403</name>
</gene>
<evidence type="ECO:0008006" key="4">
    <source>
        <dbReference type="Google" id="ProtNLM"/>
    </source>
</evidence>
<dbReference type="GO" id="GO:0016251">
    <property type="term" value="F:RNA polymerase II general transcription initiation factor activity"/>
    <property type="evidence" value="ECO:0007669"/>
    <property type="project" value="InterPro"/>
</dbReference>
<feature type="region of interest" description="Disordered" evidence="1">
    <location>
        <begin position="379"/>
        <end position="403"/>
    </location>
</feature>
<dbReference type="PANTHER" id="PTHR15132">
    <property type="entry name" value="SNRNA-ACTIVATING PROTEIN COMPLEX SUBUNIT 2"/>
    <property type="match status" value="1"/>
</dbReference>
<dbReference type="AlphaFoldDB" id="A0A9D3NX57"/>
<feature type="compositionally biased region" description="Low complexity" evidence="1">
    <location>
        <begin position="266"/>
        <end position="285"/>
    </location>
</feature>
<evidence type="ECO:0000256" key="1">
    <source>
        <dbReference type="SAM" id="MobiDB-lite"/>
    </source>
</evidence>
<dbReference type="Pfam" id="PF11035">
    <property type="entry name" value="SNAPC2"/>
    <property type="match status" value="1"/>
</dbReference>
<evidence type="ECO:0000313" key="3">
    <source>
        <dbReference type="Proteomes" id="UP000824219"/>
    </source>
</evidence>
<feature type="compositionally biased region" description="Polar residues" evidence="1">
    <location>
        <begin position="250"/>
        <end position="264"/>
    </location>
</feature>